<dbReference type="Proteomes" id="UP000192940">
    <property type="component" value="Chromosome I"/>
</dbReference>
<keyword evidence="2" id="KW-1185">Reference proteome</keyword>
<sequence length="82" mass="9778">MVNINILKGLSFSGAVEFLLEEGYCEENVIEEENEECDKLFLYPYTLYDNNKKIVDEIFYAEYCMKGKDGEFEDYKSFWTRL</sequence>
<organism evidence="1 2">
    <name type="scientific">Paenibacillus uliginis N3/975</name>
    <dbReference type="NCBI Taxonomy" id="1313296"/>
    <lineage>
        <taxon>Bacteria</taxon>
        <taxon>Bacillati</taxon>
        <taxon>Bacillota</taxon>
        <taxon>Bacilli</taxon>
        <taxon>Bacillales</taxon>
        <taxon>Paenibacillaceae</taxon>
        <taxon>Paenibacillus</taxon>
    </lineage>
</organism>
<dbReference type="RefSeq" id="WP_208918560.1">
    <property type="nucleotide sequence ID" value="NZ_LT840184.1"/>
</dbReference>
<protein>
    <submittedName>
        <fullName evidence="1">Uncharacterized protein</fullName>
    </submittedName>
</protein>
<gene>
    <name evidence="1" type="ORF">SAMN05661091_1668</name>
</gene>
<reference evidence="1 2" key="1">
    <citation type="submission" date="2017-04" db="EMBL/GenBank/DDBJ databases">
        <authorList>
            <person name="Afonso C.L."/>
            <person name="Miller P.J."/>
            <person name="Scott M.A."/>
            <person name="Spackman E."/>
            <person name="Goraichik I."/>
            <person name="Dimitrov K.M."/>
            <person name="Suarez D.L."/>
            <person name="Swayne D.E."/>
        </authorList>
    </citation>
    <scope>NUCLEOTIDE SEQUENCE [LARGE SCALE GENOMIC DNA]</scope>
    <source>
        <strain evidence="1 2">N3/975</strain>
    </source>
</reference>
<evidence type="ECO:0000313" key="2">
    <source>
        <dbReference type="Proteomes" id="UP000192940"/>
    </source>
</evidence>
<dbReference type="EMBL" id="LT840184">
    <property type="protein sequence ID" value="SMF79127.1"/>
    <property type="molecule type" value="Genomic_DNA"/>
</dbReference>
<proteinExistence type="predicted"/>
<dbReference type="AlphaFoldDB" id="A0A1X7H3I2"/>
<name>A0A1X7H3I2_9BACL</name>
<evidence type="ECO:0000313" key="1">
    <source>
        <dbReference type="EMBL" id="SMF79127.1"/>
    </source>
</evidence>
<accession>A0A1X7H3I2</accession>